<feature type="transmembrane region" description="Helical" evidence="1">
    <location>
        <begin position="64"/>
        <end position="84"/>
    </location>
</feature>
<keyword evidence="4" id="KW-1185">Reference proteome</keyword>
<dbReference type="AlphaFoldDB" id="A0A7W9N081"/>
<evidence type="ECO:0000259" key="2">
    <source>
        <dbReference type="Pfam" id="PF03703"/>
    </source>
</evidence>
<feature type="domain" description="YdbS-like PH" evidence="2">
    <location>
        <begin position="83"/>
        <end position="156"/>
    </location>
</feature>
<dbReference type="EMBL" id="JACHMW010000001">
    <property type="protein sequence ID" value="MBB5848760.1"/>
    <property type="molecule type" value="Genomic_DNA"/>
</dbReference>
<feature type="transmembrane region" description="Helical" evidence="1">
    <location>
        <begin position="23"/>
        <end position="44"/>
    </location>
</feature>
<evidence type="ECO:0000313" key="3">
    <source>
        <dbReference type="EMBL" id="MBB5848760.1"/>
    </source>
</evidence>
<reference evidence="3 4" key="1">
    <citation type="submission" date="2020-08" db="EMBL/GenBank/DDBJ databases">
        <title>Sequencing the genomes of 1000 actinobacteria strains.</title>
        <authorList>
            <person name="Klenk H.-P."/>
        </authorList>
    </citation>
    <scope>NUCLEOTIDE SEQUENCE [LARGE SCALE GENOMIC DNA]</scope>
    <source>
        <strain evidence="3 4">DSM 17945</strain>
    </source>
</reference>
<protein>
    <recommendedName>
        <fullName evidence="2">YdbS-like PH domain-containing protein</fullName>
    </recommendedName>
</protein>
<dbReference type="Proteomes" id="UP000567246">
    <property type="component" value="Unassembled WGS sequence"/>
</dbReference>
<dbReference type="InterPro" id="IPR005182">
    <property type="entry name" value="YdbS-like_PH"/>
</dbReference>
<dbReference type="Pfam" id="PF03703">
    <property type="entry name" value="bPH_2"/>
    <property type="match status" value="1"/>
</dbReference>
<proteinExistence type="predicted"/>
<evidence type="ECO:0000313" key="4">
    <source>
        <dbReference type="Proteomes" id="UP000567246"/>
    </source>
</evidence>
<gene>
    <name evidence="3" type="ORF">HDA33_001324</name>
</gene>
<keyword evidence="1" id="KW-0812">Transmembrane</keyword>
<evidence type="ECO:0000256" key="1">
    <source>
        <dbReference type="SAM" id="Phobius"/>
    </source>
</evidence>
<organism evidence="3 4">
    <name type="scientific">Micrococcus endophyticus</name>
    <dbReference type="NCBI Taxonomy" id="455343"/>
    <lineage>
        <taxon>Bacteria</taxon>
        <taxon>Bacillati</taxon>
        <taxon>Actinomycetota</taxon>
        <taxon>Actinomycetes</taxon>
        <taxon>Micrococcales</taxon>
        <taxon>Micrococcaceae</taxon>
        <taxon>Micrococcus</taxon>
    </lineage>
</organism>
<accession>A0A7W9N081</accession>
<sequence length="179" mass="19474">MTAMRLEPGEQVMVRTRTHPRALLRPAAVLVTVAFLLGLAMGVLARPDLPGILTQNRALLETAAWAVAVLALLPGMLLPVLRWATRRTVVTSRRIVQRTGLGGGADVAMSLVSIADVQRRRRGSGAGDLHILFQEPARQVHWRLRDVPEAARFEEALAHLTRQARVASWPAPAPTGGPR</sequence>
<keyword evidence="1" id="KW-1133">Transmembrane helix</keyword>
<keyword evidence="1" id="KW-0472">Membrane</keyword>
<name>A0A7W9N081_9MICC</name>
<comment type="caution">
    <text evidence="3">The sequence shown here is derived from an EMBL/GenBank/DDBJ whole genome shotgun (WGS) entry which is preliminary data.</text>
</comment>